<name>A0AAV4WQ88_9ARAC</name>
<reference evidence="1 2" key="1">
    <citation type="submission" date="2021-06" db="EMBL/GenBank/DDBJ databases">
        <title>Caerostris darwini draft genome.</title>
        <authorList>
            <person name="Kono N."/>
            <person name="Arakawa K."/>
        </authorList>
    </citation>
    <scope>NUCLEOTIDE SEQUENCE [LARGE SCALE GENOMIC DNA]</scope>
</reference>
<proteinExistence type="predicted"/>
<sequence>MGGKINAINNFRRACGTIHQKGSRGAIRARLPNGAFFKGCPLLRIANVQGLWRSIVSTEEASERELNTSPLKWVCLESFALSDKALNKSMVFLMFSVSRKCQT</sequence>
<gene>
    <name evidence="1" type="ORF">CDAR_195881</name>
</gene>
<dbReference type="AlphaFoldDB" id="A0AAV4WQ88"/>
<accession>A0AAV4WQ88</accession>
<dbReference type="Proteomes" id="UP001054837">
    <property type="component" value="Unassembled WGS sequence"/>
</dbReference>
<comment type="caution">
    <text evidence="1">The sequence shown here is derived from an EMBL/GenBank/DDBJ whole genome shotgun (WGS) entry which is preliminary data.</text>
</comment>
<dbReference type="EMBL" id="BPLQ01014933">
    <property type="protein sequence ID" value="GIY84493.1"/>
    <property type="molecule type" value="Genomic_DNA"/>
</dbReference>
<evidence type="ECO:0000313" key="2">
    <source>
        <dbReference type="Proteomes" id="UP001054837"/>
    </source>
</evidence>
<keyword evidence="2" id="KW-1185">Reference proteome</keyword>
<protein>
    <submittedName>
        <fullName evidence="1">Uncharacterized protein</fullName>
    </submittedName>
</protein>
<organism evidence="1 2">
    <name type="scientific">Caerostris darwini</name>
    <dbReference type="NCBI Taxonomy" id="1538125"/>
    <lineage>
        <taxon>Eukaryota</taxon>
        <taxon>Metazoa</taxon>
        <taxon>Ecdysozoa</taxon>
        <taxon>Arthropoda</taxon>
        <taxon>Chelicerata</taxon>
        <taxon>Arachnida</taxon>
        <taxon>Araneae</taxon>
        <taxon>Araneomorphae</taxon>
        <taxon>Entelegynae</taxon>
        <taxon>Araneoidea</taxon>
        <taxon>Araneidae</taxon>
        <taxon>Caerostris</taxon>
    </lineage>
</organism>
<evidence type="ECO:0000313" key="1">
    <source>
        <dbReference type="EMBL" id="GIY84493.1"/>
    </source>
</evidence>